<accession>A0A9D4XC49</accession>
<gene>
    <name evidence="2" type="ORF">KIW84_042165</name>
</gene>
<proteinExistence type="predicted"/>
<evidence type="ECO:0000256" key="1">
    <source>
        <dbReference type="SAM" id="MobiDB-lite"/>
    </source>
</evidence>
<organism evidence="2 3">
    <name type="scientific">Pisum sativum</name>
    <name type="common">Garden pea</name>
    <name type="synonym">Lathyrus oleraceus</name>
    <dbReference type="NCBI Taxonomy" id="3888"/>
    <lineage>
        <taxon>Eukaryota</taxon>
        <taxon>Viridiplantae</taxon>
        <taxon>Streptophyta</taxon>
        <taxon>Embryophyta</taxon>
        <taxon>Tracheophyta</taxon>
        <taxon>Spermatophyta</taxon>
        <taxon>Magnoliopsida</taxon>
        <taxon>eudicotyledons</taxon>
        <taxon>Gunneridae</taxon>
        <taxon>Pentapetalae</taxon>
        <taxon>rosids</taxon>
        <taxon>fabids</taxon>
        <taxon>Fabales</taxon>
        <taxon>Fabaceae</taxon>
        <taxon>Papilionoideae</taxon>
        <taxon>50 kb inversion clade</taxon>
        <taxon>NPAAA clade</taxon>
        <taxon>Hologalegina</taxon>
        <taxon>IRL clade</taxon>
        <taxon>Fabeae</taxon>
        <taxon>Lathyrus</taxon>
    </lineage>
</organism>
<feature type="compositionally biased region" description="Polar residues" evidence="1">
    <location>
        <begin position="119"/>
        <end position="134"/>
    </location>
</feature>
<dbReference type="Gramene" id="Psat04G0216500-T1">
    <property type="protein sequence ID" value="KAI5417452.1"/>
    <property type="gene ID" value="KIW84_042165"/>
</dbReference>
<comment type="caution">
    <text evidence="2">The sequence shown here is derived from an EMBL/GenBank/DDBJ whole genome shotgun (WGS) entry which is preliminary data.</text>
</comment>
<feature type="compositionally biased region" description="Polar residues" evidence="1">
    <location>
        <begin position="84"/>
        <end position="104"/>
    </location>
</feature>
<protein>
    <submittedName>
        <fullName evidence="2">Uncharacterized protein</fullName>
    </submittedName>
</protein>
<reference evidence="2 3" key="1">
    <citation type="journal article" date="2022" name="Nat. Genet.">
        <title>Improved pea reference genome and pan-genome highlight genomic features and evolutionary characteristics.</title>
        <authorList>
            <person name="Yang T."/>
            <person name="Liu R."/>
            <person name="Luo Y."/>
            <person name="Hu S."/>
            <person name="Wang D."/>
            <person name="Wang C."/>
            <person name="Pandey M.K."/>
            <person name="Ge S."/>
            <person name="Xu Q."/>
            <person name="Li N."/>
            <person name="Li G."/>
            <person name="Huang Y."/>
            <person name="Saxena R.K."/>
            <person name="Ji Y."/>
            <person name="Li M."/>
            <person name="Yan X."/>
            <person name="He Y."/>
            <person name="Liu Y."/>
            <person name="Wang X."/>
            <person name="Xiang C."/>
            <person name="Varshney R.K."/>
            <person name="Ding H."/>
            <person name="Gao S."/>
            <person name="Zong X."/>
        </authorList>
    </citation>
    <scope>NUCLEOTIDE SEQUENCE [LARGE SCALE GENOMIC DNA]</scope>
    <source>
        <strain evidence="2 3">cv. Zhongwan 6</strain>
    </source>
</reference>
<evidence type="ECO:0000313" key="3">
    <source>
        <dbReference type="Proteomes" id="UP001058974"/>
    </source>
</evidence>
<sequence>MSRPPIMICDLRVDKNVWKLAIRVVDLWIVKEQNGQQHFEGVIQDSKQTSKKMVSSPIIKATEIDSNIDLPDKDFVTPTRVPIHNQSNMTASQNSSDDVNSSKTPCKRLSQESYFEELGSSTMLSPKLSGTKSAKSGKHAKRK</sequence>
<dbReference type="EMBL" id="JAMSHJ010000004">
    <property type="protein sequence ID" value="KAI5417452.1"/>
    <property type="molecule type" value="Genomic_DNA"/>
</dbReference>
<evidence type="ECO:0000313" key="2">
    <source>
        <dbReference type="EMBL" id="KAI5417452.1"/>
    </source>
</evidence>
<dbReference type="Proteomes" id="UP001058974">
    <property type="component" value="Chromosome 4"/>
</dbReference>
<dbReference type="AlphaFoldDB" id="A0A9D4XC49"/>
<keyword evidence="3" id="KW-1185">Reference proteome</keyword>
<feature type="region of interest" description="Disordered" evidence="1">
    <location>
        <begin position="73"/>
        <end position="143"/>
    </location>
</feature>
<name>A0A9D4XC49_PEA</name>